<dbReference type="VEuPathDB" id="CryptoDB:Vbra_17380"/>
<organism evidence="3 4">
    <name type="scientific">Vitrella brassicaformis (strain CCMP3155)</name>
    <dbReference type="NCBI Taxonomy" id="1169540"/>
    <lineage>
        <taxon>Eukaryota</taxon>
        <taxon>Sar</taxon>
        <taxon>Alveolata</taxon>
        <taxon>Colpodellida</taxon>
        <taxon>Vitrellaceae</taxon>
        <taxon>Vitrella</taxon>
    </lineage>
</organism>
<accession>A0A0G4GB69</accession>
<dbReference type="Proteomes" id="UP000041254">
    <property type="component" value="Unassembled WGS sequence"/>
</dbReference>
<evidence type="ECO:0000256" key="1">
    <source>
        <dbReference type="ARBA" id="ARBA00022729"/>
    </source>
</evidence>
<dbReference type="PANTHER" id="PTHR45968">
    <property type="entry name" value="OSJNBA0019K04.7 PROTEIN"/>
    <property type="match status" value="1"/>
</dbReference>
<dbReference type="AlphaFoldDB" id="A0A0G4GB69"/>
<dbReference type="InterPro" id="IPR036188">
    <property type="entry name" value="FAD/NAD-bd_sf"/>
</dbReference>
<protein>
    <recommendedName>
        <fullName evidence="2">Glucose-methanol-choline oxidoreductase N-terminal domain-containing protein</fullName>
    </recommendedName>
</protein>
<sequence length="1019" mass="112522">MRECAFGGGGKGLALKLGPFRHAVAPSSAGSSPSFWKMRTKALLVQLVVIACCFTAALTEPWKHHFKRHPYEETFSTKHPPNHLEDVRDADVELLEALFAQGEAYKGMLIPSWTKKGEPVRASGLPCHVVCGQKGHFPCPFLAEVQHTVWGGKVFHVDHHTGMTTLENVRTLGGKTITAEVYENEGSKKDGRPSVIFDYSKSLVATVSQIIDEIRLVNKDTLLYLGKSYMIQGMGKEPVLLAYFALEFDALVDKKCDHIVVGGGAAGTGLAFTLAESGYDVCIYERGDYRTKTYPGQTIDGFSDTLVYPKIGQIYITTEGVRSHVANILSGGTALSAGIHIEEEPDYYRYVEREFSTKKGKVEFYQDLVDEAFEWIEKSLPADLVSYDPAYTPHYLEALIAAGLGPDRGSNRKVPLGAVRAGSLFENDGKEMSPHRERRGSDVLLWAGDPSKNGGSLTVRVRQTVLELEFDHDSMKGAKDKKGGRPKAVCIIYADSPDKLPLEDSLANQMGIKKVLTDEEKPMNRKRQCVSPGGEIWMAAGAVLSPVLMMRSGVGPKDVVDKLMANQGKEPVMYMEELGKKLFDRNFVPLSMFLKTPSPATIISYAAMQLVGDHCPDDKHGKHDTLLDIGETSKHCTYINQEEVHGGNTIRGLIMATRAPFPPHLRSLPEVDFLEYLLLECVDKENSVICAPVKPLLRCLGKAAGTFGFSAVVKSRGYVTVNEHGDPVVSGGYYNDPEGHDLFAAVEALKRSIRMAGSGAFDDIVEKKTSVGCPAVYLSTLLNLIALAGRRLPGGGFFTDWETIRRNIIWTPGEEEPLTAFLGERGRKLMAEDPFVSFLHGIRDRVLQFREALGLDKDSPGWLGDESPAAKWLLEEIEKANDPPKRREMACDLDKWGKPSGPECGDMTLEEMQIEHAKDINLFPPLPKVINDHTLAEYVKTHGSSIWHWTGSAPMGTIVDSHFRVFDMDGLNICDASIFPDITRMNVQAQYFMVGRYCGLVRRKKEGWGGPHHGHDGHH</sequence>
<dbReference type="GO" id="GO:0016614">
    <property type="term" value="F:oxidoreductase activity, acting on CH-OH group of donors"/>
    <property type="evidence" value="ECO:0007669"/>
    <property type="project" value="InterPro"/>
</dbReference>
<keyword evidence="1" id="KW-0732">Signal</keyword>
<reference evidence="3 4" key="1">
    <citation type="submission" date="2014-11" db="EMBL/GenBank/DDBJ databases">
        <authorList>
            <person name="Zhu J."/>
            <person name="Qi W."/>
            <person name="Song R."/>
        </authorList>
    </citation>
    <scope>NUCLEOTIDE SEQUENCE [LARGE SCALE GENOMIC DNA]</scope>
</reference>
<dbReference type="STRING" id="1169540.A0A0G4GB69"/>
<feature type="domain" description="Glucose-methanol-choline oxidoreductase N-terminal" evidence="2">
    <location>
        <begin position="541"/>
        <end position="555"/>
    </location>
</feature>
<dbReference type="InParanoid" id="A0A0G4GB69"/>
<dbReference type="PANTHER" id="PTHR45968:SF3">
    <property type="entry name" value="OS04G0573100 PROTEIN"/>
    <property type="match status" value="1"/>
</dbReference>
<dbReference type="OrthoDB" id="269227at2759"/>
<dbReference type="InterPro" id="IPR051871">
    <property type="entry name" value="GMC_Oxidoreductase-Related"/>
</dbReference>
<evidence type="ECO:0000313" key="4">
    <source>
        <dbReference type="Proteomes" id="UP000041254"/>
    </source>
</evidence>
<gene>
    <name evidence="3" type="ORF">Vbra_17380</name>
</gene>
<dbReference type="Pfam" id="PF05199">
    <property type="entry name" value="GMC_oxred_C"/>
    <property type="match status" value="1"/>
</dbReference>
<evidence type="ECO:0000259" key="2">
    <source>
        <dbReference type="PROSITE" id="PS00624"/>
    </source>
</evidence>
<proteinExistence type="predicted"/>
<dbReference type="EMBL" id="CDMY01000613">
    <property type="protein sequence ID" value="CEM26374.1"/>
    <property type="molecule type" value="Genomic_DNA"/>
</dbReference>
<evidence type="ECO:0000313" key="3">
    <source>
        <dbReference type="EMBL" id="CEM26374.1"/>
    </source>
</evidence>
<dbReference type="InterPro" id="IPR007867">
    <property type="entry name" value="GMC_OxRtase_C"/>
</dbReference>
<dbReference type="InterPro" id="IPR000172">
    <property type="entry name" value="GMC_OxRdtase_N"/>
</dbReference>
<dbReference type="SUPFAM" id="SSF51905">
    <property type="entry name" value="FAD/NAD(P)-binding domain"/>
    <property type="match status" value="1"/>
</dbReference>
<dbReference type="GO" id="GO:0050660">
    <property type="term" value="F:flavin adenine dinucleotide binding"/>
    <property type="evidence" value="ECO:0007669"/>
    <property type="project" value="InterPro"/>
</dbReference>
<dbReference type="PhylomeDB" id="A0A0G4GB69"/>
<dbReference type="PROSITE" id="PS00624">
    <property type="entry name" value="GMC_OXRED_2"/>
    <property type="match status" value="1"/>
</dbReference>
<dbReference type="Gene3D" id="3.50.50.60">
    <property type="entry name" value="FAD/NAD(P)-binding domain"/>
    <property type="match status" value="3"/>
</dbReference>
<keyword evidence="4" id="KW-1185">Reference proteome</keyword>
<name>A0A0G4GB69_VITBC</name>